<name>R7W7M6_AEGTA</name>
<dbReference type="Gene3D" id="3.30.200.20">
    <property type="entry name" value="Phosphorylase Kinase, domain 1"/>
    <property type="match status" value="1"/>
</dbReference>
<organism evidence="8">
    <name type="scientific">Aegilops tauschii</name>
    <name type="common">Tausch's goatgrass</name>
    <name type="synonym">Aegilops squarrosa</name>
    <dbReference type="NCBI Taxonomy" id="37682"/>
    <lineage>
        <taxon>Eukaryota</taxon>
        <taxon>Viridiplantae</taxon>
        <taxon>Streptophyta</taxon>
        <taxon>Embryophyta</taxon>
        <taxon>Tracheophyta</taxon>
        <taxon>Spermatophyta</taxon>
        <taxon>Magnoliopsida</taxon>
        <taxon>Liliopsida</taxon>
        <taxon>Poales</taxon>
        <taxon>Poaceae</taxon>
        <taxon>BOP clade</taxon>
        <taxon>Pooideae</taxon>
        <taxon>Triticodae</taxon>
        <taxon>Triticeae</taxon>
        <taxon>Triticinae</taxon>
        <taxon>Aegilops</taxon>
    </lineage>
</organism>
<feature type="region of interest" description="Disordered" evidence="7">
    <location>
        <begin position="53"/>
        <end position="73"/>
    </location>
</feature>
<keyword evidence="1 6" id="KW-0723">Serine/threonine-protein kinase</keyword>
<reference evidence="8" key="1">
    <citation type="submission" date="2015-06" db="UniProtKB">
        <authorList>
            <consortium name="EnsemblPlants"/>
        </authorList>
    </citation>
    <scope>IDENTIFICATION</scope>
</reference>
<dbReference type="PROSITE" id="PS00108">
    <property type="entry name" value="PROTEIN_KINASE_ST"/>
    <property type="match status" value="1"/>
</dbReference>
<dbReference type="EnsemblPlants" id="EMT17083">
    <property type="protein sequence ID" value="EMT17083"/>
    <property type="gene ID" value="F775_11772"/>
</dbReference>
<keyword evidence="2" id="KW-0808">Transferase</keyword>
<dbReference type="FunFam" id="3.30.200.20:FF:001335">
    <property type="entry name" value="Calmodulin-binding receptor-like cytoplasmic kinase 2"/>
    <property type="match status" value="1"/>
</dbReference>
<keyword evidence="4" id="KW-0418">Kinase</keyword>
<dbReference type="SUPFAM" id="SSF56112">
    <property type="entry name" value="Protein kinase-like (PK-like)"/>
    <property type="match status" value="1"/>
</dbReference>
<evidence type="ECO:0000256" key="6">
    <source>
        <dbReference type="RuleBase" id="RU000304"/>
    </source>
</evidence>
<dbReference type="SMART" id="SM00220">
    <property type="entry name" value="S_TKc"/>
    <property type="match status" value="1"/>
</dbReference>
<dbReference type="PANTHER" id="PTHR47989">
    <property type="entry name" value="OS01G0750732 PROTEIN"/>
    <property type="match status" value="1"/>
</dbReference>
<comment type="similarity">
    <text evidence="6">Belongs to the protein kinase superfamily.</text>
</comment>
<dbReference type="FunFam" id="1.10.510.10:FF:000876">
    <property type="entry name" value="Receptor-like protein kinase FERONIA"/>
    <property type="match status" value="1"/>
</dbReference>
<dbReference type="PANTHER" id="PTHR47989:SF71">
    <property type="entry name" value="PROTEIN KINASE DOMAIN-CONTAINING PROTEIN"/>
    <property type="match status" value="1"/>
</dbReference>
<dbReference type="AlphaFoldDB" id="R7W7M6"/>
<dbReference type="InterPro" id="IPR017441">
    <property type="entry name" value="Protein_kinase_ATP_BS"/>
</dbReference>
<evidence type="ECO:0000256" key="2">
    <source>
        <dbReference type="ARBA" id="ARBA00022679"/>
    </source>
</evidence>
<accession>R7W7M6</accession>
<dbReference type="InterPro" id="IPR000719">
    <property type="entry name" value="Prot_kinase_dom"/>
</dbReference>
<dbReference type="InterPro" id="IPR011009">
    <property type="entry name" value="Kinase-like_dom_sf"/>
</dbReference>
<feature type="compositionally biased region" description="Low complexity" evidence="7">
    <location>
        <begin position="113"/>
        <end position="130"/>
    </location>
</feature>
<sequence>MKPGELLSGQESEGSVSESFSHFKFLASRHRALRTGHGGDLSASNHKFQTDPVFSRTSTYTPPSSVPEEKARSRKSFWEEAATTIAGACNCFAPRQSEIREGHVKPSEDAPDVSTSSISRISSVSSTSTSQNKSWQDQFSYQEVCLATSNFSEQNKIGKGNFGTVYKAKLRDGSMIAVKRAKKNMFDRNLAAEFRSEIQILSKVEHLNLVKFLGHLEHQDERLILVEYISNGTLREHLDDREPCKAVELDEIKHIIVGSRGEPLAFSQRLNIAIDIAHAVAYLHGYTDADNPIIHRDIKPSNILLTDQLRAKVSDFGFARLSPYDTEATHISTMVKGTVGYVDPEYLNTNHLTERSDVYSFGVLLVELITGRRPVERNRGRQQRLSTEWALRKCREGDVVVAMDPRMRRTSAAVAAVERMMALAAECAAPERSARPAMRRCAEVLWSVRRDFQHEQQRAGGAGAGTRRRDGSTATYGSSCMEQ</sequence>
<dbReference type="PROSITE" id="PS00107">
    <property type="entry name" value="PROTEIN_KINASE_ATP"/>
    <property type="match status" value="1"/>
</dbReference>
<evidence type="ECO:0000256" key="1">
    <source>
        <dbReference type="ARBA" id="ARBA00022527"/>
    </source>
</evidence>
<evidence type="ECO:0000256" key="7">
    <source>
        <dbReference type="SAM" id="MobiDB-lite"/>
    </source>
</evidence>
<feature type="region of interest" description="Disordered" evidence="7">
    <location>
        <begin position="456"/>
        <end position="483"/>
    </location>
</feature>
<dbReference type="InterPro" id="IPR001245">
    <property type="entry name" value="Ser-Thr/Tyr_kinase_cat_dom"/>
</dbReference>
<keyword evidence="5 6" id="KW-0067">ATP-binding</keyword>
<dbReference type="GO" id="GO:0005524">
    <property type="term" value="F:ATP binding"/>
    <property type="evidence" value="ECO:0007669"/>
    <property type="project" value="UniProtKB-UniRule"/>
</dbReference>
<evidence type="ECO:0000256" key="4">
    <source>
        <dbReference type="ARBA" id="ARBA00022777"/>
    </source>
</evidence>
<evidence type="ECO:0000313" key="8">
    <source>
        <dbReference type="EnsemblPlants" id="EMT17083"/>
    </source>
</evidence>
<evidence type="ECO:0000256" key="3">
    <source>
        <dbReference type="ARBA" id="ARBA00022741"/>
    </source>
</evidence>
<dbReference type="GO" id="GO:0004674">
    <property type="term" value="F:protein serine/threonine kinase activity"/>
    <property type="evidence" value="ECO:0007669"/>
    <property type="project" value="UniProtKB-KW"/>
</dbReference>
<dbReference type="InterPro" id="IPR008271">
    <property type="entry name" value="Ser/Thr_kinase_AS"/>
</dbReference>
<dbReference type="ExpressionAtlas" id="R7W7M6">
    <property type="expression patterns" value="baseline"/>
</dbReference>
<keyword evidence="3 6" id="KW-0547">Nucleotide-binding</keyword>
<protein>
    <submittedName>
        <fullName evidence="8">Putative LRR receptor-like serine/threonine-protein kinase</fullName>
    </submittedName>
</protein>
<evidence type="ECO:0000256" key="5">
    <source>
        <dbReference type="ARBA" id="ARBA00022840"/>
    </source>
</evidence>
<feature type="region of interest" description="Disordered" evidence="7">
    <location>
        <begin position="101"/>
        <end position="132"/>
    </location>
</feature>
<dbReference type="PROSITE" id="PS50011">
    <property type="entry name" value="PROTEIN_KINASE_DOM"/>
    <property type="match status" value="1"/>
</dbReference>
<dbReference type="Pfam" id="PF07714">
    <property type="entry name" value="PK_Tyr_Ser-Thr"/>
    <property type="match status" value="1"/>
</dbReference>
<proteinExistence type="inferred from homology"/>
<dbReference type="Gene3D" id="1.10.510.10">
    <property type="entry name" value="Transferase(Phosphotransferase) domain 1"/>
    <property type="match status" value="1"/>
</dbReference>